<dbReference type="InterPro" id="IPR025110">
    <property type="entry name" value="AMP-bd_C"/>
</dbReference>
<keyword evidence="6" id="KW-0276">Fatty acid metabolism</keyword>
<dbReference type="EMBL" id="JAPYYP010000035">
    <property type="protein sequence ID" value="MDA5110585.1"/>
    <property type="molecule type" value="Genomic_DNA"/>
</dbReference>
<keyword evidence="9" id="KW-0511">Multifunctional enzyme</keyword>
<dbReference type="GO" id="GO:0016874">
    <property type="term" value="F:ligase activity"/>
    <property type="evidence" value="ECO:0007669"/>
    <property type="project" value="UniProtKB-KW"/>
</dbReference>
<dbReference type="PANTHER" id="PTHR45527:SF14">
    <property type="entry name" value="PLIPASTATIN SYNTHASE SUBUNIT B"/>
    <property type="match status" value="1"/>
</dbReference>
<dbReference type="GO" id="GO:0017000">
    <property type="term" value="P:antibiotic biosynthetic process"/>
    <property type="evidence" value="ECO:0007669"/>
    <property type="project" value="UniProtKB-KW"/>
</dbReference>
<dbReference type="Proteomes" id="UP001151071">
    <property type="component" value="Unassembled WGS sequence"/>
</dbReference>
<dbReference type="Pfam" id="PF13193">
    <property type="entry name" value="AMP-binding_C"/>
    <property type="match status" value="2"/>
</dbReference>
<evidence type="ECO:0000256" key="8">
    <source>
        <dbReference type="ARBA" id="ARBA00023194"/>
    </source>
</evidence>
<dbReference type="GO" id="GO:0043041">
    <property type="term" value="P:amino acid activation for nonribosomal peptide biosynthetic process"/>
    <property type="evidence" value="ECO:0007669"/>
    <property type="project" value="TreeGrafter"/>
</dbReference>
<dbReference type="InterPro" id="IPR042099">
    <property type="entry name" value="ANL_N_sf"/>
</dbReference>
<dbReference type="FunFam" id="3.40.50.12780:FF:000012">
    <property type="entry name" value="Non-ribosomal peptide synthetase"/>
    <property type="match status" value="2"/>
</dbReference>
<evidence type="ECO:0000256" key="2">
    <source>
        <dbReference type="ARBA" id="ARBA00006432"/>
    </source>
</evidence>
<dbReference type="SMART" id="SM00823">
    <property type="entry name" value="PKS_PP"/>
    <property type="match status" value="2"/>
</dbReference>
<evidence type="ECO:0000259" key="10">
    <source>
        <dbReference type="PROSITE" id="PS50075"/>
    </source>
</evidence>
<evidence type="ECO:0000256" key="9">
    <source>
        <dbReference type="ARBA" id="ARBA00023268"/>
    </source>
</evidence>
<dbReference type="InterPro" id="IPR009081">
    <property type="entry name" value="PP-bd_ACP"/>
</dbReference>
<dbReference type="CDD" id="cd19531">
    <property type="entry name" value="LCL_NRPS-like"/>
    <property type="match status" value="1"/>
</dbReference>
<feature type="domain" description="Carrier" evidence="10">
    <location>
        <begin position="2737"/>
        <end position="2812"/>
    </location>
</feature>
<dbReference type="GO" id="GO:0005829">
    <property type="term" value="C:cytosol"/>
    <property type="evidence" value="ECO:0007669"/>
    <property type="project" value="TreeGrafter"/>
</dbReference>
<dbReference type="NCBIfam" id="TIGR01733">
    <property type="entry name" value="AA-adenyl-dom"/>
    <property type="match status" value="2"/>
</dbReference>
<gene>
    <name evidence="11" type="ORF">O3V59_19795</name>
</gene>
<sequence length="2847" mass="321036">MSQLNLMSFRETSNFVEILRERAIRQPNVTAYEFLLDGDELSARITYSELDRKARAIGAFLQSFGCSGERILLLYPPSLEYVAAYFGCLYGGGIAVPAYPPTSTRLIPRLQAIAKNAEAVVALTSSKLLDEISDRFEKVPELNRLTWVATDALPKRLETLWKEPQITWDTLAFLQYTSGSTSIPKGVMVTHGNLIHNSKMIQTAFEQGTDDRGVIWLPPYHDMGLIGGILQPLYAGYPVTLMSPYDFMQRPYSWLKAISRTKATTSGGPNFAYDLCVERITEDQKRTLDLSSWRVAFNGAEPIRASTLERFADEFACCGFKPEAFFPCYGLAEGTLIVTGGWTRPLTLTCNRQSLEEGYIGVVHNSSPEDKSKVLVSSGKSLMDQKVCIVDPTTFTECKEGEIGEIWVKGPSVAQGYWSMPELTDESFRAYLLKTGEGPFLRTGDMGFLYEGNLFVTGRMKDLIIIRGRNLYPQDIELTAEKSHPAARPNAAAAFAITVEDEERLVIVQEVQRKYRALVQDEMVDAITQEILREYGVQPYAVVLVKFGGIPKTSSGKIQRGLTRERFLAGELNEIGRRVYSNEVSDSVEDLRKSVSIEHGDDRRAEIERIFLNLLSQTTGVTQSVADLAMSPSELGIDSMKAFELQHVLEEEWGVMVPAVTFLQDMKLEDIRDIILTKLDMNYKVLPVDHGIQTGLIPASRGQKGLYFLQKLAPHSSAYHIARAVKIRGPLQTEKVRNILQILTARHTALRTTFIEDQNGGLLQKIADEPRIEFTYVEAASWSDQQRLDLLVAETQRPFDLESGPLMRTLLLNCSTEEHLLLWVFHHIIVDLWSVDVLIEETITLLELEGTDSESLLPMPAMQFRDYTVWQESWLKCNGEEHLAYWLRELTGELPVLDFPSDRPRPPVQTYNGSSCTLTLGDEQTKRLKELSAKHNGTLYMTLLAAYLLFLYRYTGQNEIIIGSPMAGRTRAAMNKLVGFVTNTLPLRFFVREGDKVADLISQVRGKVLGAFAHQEYPFHMLLEKVNPKRDSSRSPVYQTVFVMQNVGTIREAGAIIAGKAGGISTLGGLQVETVPLPETSSLFDLTTTVTEVEDRLILTMQYNTDLFEEKTVTRMLHHFTVLLDSLTTNEEEEIDRLPMLTEEERQELLPTPIVSELPHRTLVELFEEQVLATPEKVAISYQDRSLTYSELDARANRLARLLQEKGVLPGDKVGIFVERSLEMIVGILGILKAGAAYVPLDPFYPQERLEFVIEDAELSLLLTQEHLLERLRKRTSTILLLKDVNNDISREDTQPLRLSLSPDHLAYVIYTSGSTGKPKGVLVSHGNVVRLFESTDHLFQFNQEDVWTLFHSYAFDFSVWEIWGALLKGGRLVVVPYMVSRHPEEFYRLLHREGVTVLNQTPSAFQQLIYAEERSEMKLPLLLRYVIFGGEVLSPESLRPWVQRHGCDHPKLINMYGITETTVHVTYRQITLEDLSRQNSLIGVPIRDLQVYLLDRNMQPVPYGVIGEMYIGGPGVAQGYMNRPELTAEKFIANPFVADTGAKLYRSGDLARRLSNGELEYVGRFDHQVKIRGFRIELGEIKSALLQREEVREAVVLAHVDRTGEKVLVAYIVLRNMENVLKTSELKNYLRSKLPEFMVPAHFVILDRIPLTENGKIDMQALPAPQWNDRISSFPYVAPSGPIEETLASVWSHVLGVERISALDNFFDLGGDSIRSIRVLTLAKEFGIHLSLQDLYRYQTIRELAFAAGQSNPSYEVKMTSQSFALLKPEDRRLVPDGIEDAYPLTSLQAGLVFHSEYNPDYKNYITTFRLKAPFNDKVIRQALERLTARHPMLRTSFDVSRYSVPMQLVHKKVIPRLIFNDWRDKTPEQQEAGFTEFLHAEKRNKFDWKEAPLLRFNVHRLTDETLQFTMTEPFLDGWSVASLITELFSDYLALLKEPNTPPLPLLESTFRDYVAAEKHALENESSKAYWENELRDCMPTHLPRWGRRPDEASAAKDRIWVPIPKNVSEGLRQMAKSASLPLKSVLLAAHLRVVSLLGGQTDVLTGMFQNGRLEQYQGEKVVGLFLNTVPLRAKLSSGSRWVDLARQAFEKERDLLSHRRFPLAELQRLYGGRQQLFETAFNYTHFHVYEGLTELPGLEVLDAEHTDYTFITLTAQFTVDVNSGDIHLALDYNPYELNAEQMDQIAAYYQNVLTAMTNDPTGRYDKAPLLSPQELQKMLVEWNNTSEYEETDLLCVHQLVEQQAARTPDRIAVIEGERTLTYRELDAKANGLAIKLKNLGVGPDKLVGLCMERSLEMVIGLLGILKAGAAYVPLDPSYPKERLEFMIKDADLIAIVTQKELLQELHDPQVSVLLPDDIQEESDPPVIDGLSPENLAYVIYTSGSTGKPKGVQVPHRGVVNFLLSMQNVPGLQEHDVMVAVTSISFDIAALELYLPLITGAKLVLASKEVVADGHSLAELLEREQVTVMQGTPATWNLLLQAGWSNKGSLKVLCGGEPLTVDLARKLSACSEEVWNLYGPTETTIWSTLHKITSMDGPILIGRPIRNTEVYLLDSFGQPVPVGVPGELCIGGAGVTRGYLKRPDLTQAKFVKHPFSDNKEARLYRTGDLARYLPDGSIEYLGRLDDQLKIRGFRIELGEIETCLGEHEAVQQAVVVLREVRAEEKSLVAYVVMKPEYEPDTGVLRRHLKERLPAYMVPSFYVPVEKFPLLPNGKLNRKALPAPDWHTLECMDTLEEPQTEVEKRIAGIWQDVLGYEKVGRNQDFYDLGGHSLLATQLISRLREAFGVDLSLRSLLEGSTVAKLAQEIEGLLLLREEDEDLTDLLDLVEGLSDEEVKKLLSEKGGSA</sequence>
<evidence type="ECO:0000313" key="12">
    <source>
        <dbReference type="Proteomes" id="UP001151071"/>
    </source>
</evidence>
<comment type="cofactor">
    <cofactor evidence="1">
        <name>pantetheine 4'-phosphate</name>
        <dbReference type="ChEBI" id="CHEBI:47942"/>
    </cofactor>
</comment>
<evidence type="ECO:0000256" key="6">
    <source>
        <dbReference type="ARBA" id="ARBA00022832"/>
    </source>
</evidence>
<dbReference type="CDD" id="cd05931">
    <property type="entry name" value="FAAL"/>
    <property type="match status" value="1"/>
</dbReference>
<dbReference type="FunFam" id="3.40.50.12780:FF:000013">
    <property type="entry name" value="Long-chain-fatty-acid--AMP ligase FadD32"/>
    <property type="match status" value="1"/>
</dbReference>
<dbReference type="Pfam" id="PF00501">
    <property type="entry name" value="AMP-binding"/>
    <property type="match status" value="3"/>
</dbReference>
<dbReference type="InterPro" id="IPR001242">
    <property type="entry name" value="Condensation_dom"/>
</dbReference>
<keyword evidence="7" id="KW-0443">Lipid metabolism</keyword>
<name>A0A9X3Z5G4_9BACL</name>
<dbReference type="Gene3D" id="3.30.300.30">
    <property type="match status" value="3"/>
</dbReference>
<dbReference type="FunFam" id="1.10.1200.10:FF:000005">
    <property type="entry name" value="Nonribosomal peptide synthetase 1"/>
    <property type="match status" value="1"/>
</dbReference>
<dbReference type="FunFam" id="2.30.38.10:FF:000001">
    <property type="entry name" value="Non-ribosomal peptide synthetase PvdI"/>
    <property type="match status" value="2"/>
</dbReference>
<dbReference type="InterPro" id="IPR006162">
    <property type="entry name" value="Ppantetheine_attach_site"/>
</dbReference>
<keyword evidence="5" id="KW-0436">Ligase</keyword>
<keyword evidence="8" id="KW-0045">Antibiotic biosynthesis</keyword>
<dbReference type="SUPFAM" id="SSF56801">
    <property type="entry name" value="Acetyl-CoA synthetase-like"/>
    <property type="match status" value="3"/>
</dbReference>
<keyword evidence="3" id="KW-0596">Phosphopantetheine</keyword>
<dbReference type="Pfam" id="PF00668">
    <property type="entry name" value="Condensation"/>
    <property type="match status" value="2"/>
</dbReference>
<dbReference type="GO" id="GO:0044550">
    <property type="term" value="P:secondary metabolite biosynthetic process"/>
    <property type="evidence" value="ECO:0007669"/>
    <property type="project" value="UniProtKB-ARBA"/>
</dbReference>
<dbReference type="InterPro" id="IPR000873">
    <property type="entry name" value="AMP-dep_synth/lig_dom"/>
</dbReference>
<dbReference type="Gene3D" id="3.40.50.980">
    <property type="match status" value="2"/>
</dbReference>
<evidence type="ECO:0000256" key="7">
    <source>
        <dbReference type="ARBA" id="ARBA00023098"/>
    </source>
</evidence>
<dbReference type="PANTHER" id="PTHR45527">
    <property type="entry name" value="NONRIBOSOMAL PEPTIDE SYNTHETASE"/>
    <property type="match status" value="1"/>
</dbReference>
<keyword evidence="12" id="KW-1185">Reference proteome</keyword>
<dbReference type="CDD" id="cd17643">
    <property type="entry name" value="A_NRPS_Cytc1-like"/>
    <property type="match status" value="1"/>
</dbReference>
<dbReference type="FunFam" id="1.10.1200.10:FF:000016">
    <property type="entry name" value="Non-ribosomal peptide synthase"/>
    <property type="match status" value="1"/>
</dbReference>
<dbReference type="GO" id="GO:0008610">
    <property type="term" value="P:lipid biosynthetic process"/>
    <property type="evidence" value="ECO:0007669"/>
    <property type="project" value="InterPro"/>
</dbReference>
<dbReference type="InterPro" id="IPR023213">
    <property type="entry name" value="CAT-like_dom_sf"/>
</dbReference>
<dbReference type="FunFam" id="3.40.50.980:FF:000002">
    <property type="entry name" value="Enterobactin synthetase component F"/>
    <property type="match status" value="1"/>
</dbReference>
<evidence type="ECO:0000256" key="4">
    <source>
        <dbReference type="ARBA" id="ARBA00022553"/>
    </source>
</evidence>
<dbReference type="PROSITE" id="PS50075">
    <property type="entry name" value="CARRIER"/>
    <property type="match status" value="3"/>
</dbReference>
<dbReference type="GO" id="GO:0031177">
    <property type="term" value="F:phosphopantetheine binding"/>
    <property type="evidence" value="ECO:0007669"/>
    <property type="project" value="InterPro"/>
</dbReference>
<dbReference type="Gene3D" id="3.30.559.30">
    <property type="entry name" value="Nonribosomal peptide synthetase, condensation domain"/>
    <property type="match status" value="2"/>
</dbReference>
<keyword evidence="4" id="KW-0597">Phosphoprotein</keyword>
<evidence type="ECO:0000313" key="11">
    <source>
        <dbReference type="EMBL" id="MDA5110585.1"/>
    </source>
</evidence>
<dbReference type="PROSITE" id="PS00455">
    <property type="entry name" value="AMP_BINDING"/>
    <property type="match status" value="3"/>
</dbReference>
<dbReference type="FunFam" id="3.40.50.980:FF:000001">
    <property type="entry name" value="Non-ribosomal peptide synthetase"/>
    <property type="match status" value="1"/>
</dbReference>
<dbReference type="InterPro" id="IPR020845">
    <property type="entry name" value="AMP-binding_CS"/>
</dbReference>
<dbReference type="InterPro" id="IPR045851">
    <property type="entry name" value="AMP-bd_C_sf"/>
</dbReference>
<dbReference type="InterPro" id="IPR020806">
    <property type="entry name" value="PKS_PP-bd"/>
</dbReference>
<dbReference type="InterPro" id="IPR036736">
    <property type="entry name" value="ACP-like_sf"/>
</dbReference>
<dbReference type="Pfam" id="PF23024">
    <property type="entry name" value="AMP-dom_DIP2-like"/>
    <property type="match status" value="1"/>
</dbReference>
<dbReference type="Gene3D" id="2.30.38.10">
    <property type="entry name" value="Luciferase, Domain 3"/>
    <property type="match status" value="1"/>
</dbReference>
<evidence type="ECO:0000256" key="1">
    <source>
        <dbReference type="ARBA" id="ARBA00001957"/>
    </source>
</evidence>
<comment type="caution">
    <text evidence="11">The sequence shown here is derived from an EMBL/GenBank/DDBJ whole genome shotgun (WGS) entry which is preliminary data.</text>
</comment>
<dbReference type="CDD" id="cd12116">
    <property type="entry name" value="A_NRPS_Ta1_like"/>
    <property type="match status" value="1"/>
</dbReference>
<dbReference type="NCBIfam" id="NF003417">
    <property type="entry name" value="PRK04813.1"/>
    <property type="match status" value="4"/>
</dbReference>
<feature type="domain" description="Carrier" evidence="10">
    <location>
        <begin position="602"/>
        <end position="679"/>
    </location>
</feature>
<dbReference type="Gene3D" id="3.40.50.12780">
    <property type="entry name" value="N-terminal domain of ligase-like"/>
    <property type="match status" value="2"/>
</dbReference>
<evidence type="ECO:0000256" key="5">
    <source>
        <dbReference type="ARBA" id="ARBA00022598"/>
    </source>
</evidence>
<comment type="similarity">
    <text evidence="2">Belongs to the ATP-dependent AMP-binding enzyme family.</text>
</comment>
<protein>
    <submittedName>
        <fullName evidence="11">Non-ribosomal peptide synthetase</fullName>
    </submittedName>
</protein>
<dbReference type="InterPro" id="IPR040097">
    <property type="entry name" value="FAAL/FAAC"/>
</dbReference>
<dbReference type="RefSeq" id="WP_029098755.1">
    <property type="nucleotide sequence ID" value="NZ_JAPYYP010000035.1"/>
</dbReference>
<dbReference type="SUPFAM" id="SSF52777">
    <property type="entry name" value="CoA-dependent acyltransferases"/>
    <property type="match status" value="4"/>
</dbReference>
<dbReference type="PROSITE" id="PS00012">
    <property type="entry name" value="PHOSPHOPANTETHEINE"/>
    <property type="match status" value="2"/>
</dbReference>
<evidence type="ECO:0000256" key="3">
    <source>
        <dbReference type="ARBA" id="ARBA00022450"/>
    </source>
</evidence>
<dbReference type="SUPFAM" id="SSF47336">
    <property type="entry name" value="ACP-like"/>
    <property type="match status" value="3"/>
</dbReference>
<feature type="domain" description="Carrier" evidence="10">
    <location>
        <begin position="1679"/>
        <end position="1753"/>
    </location>
</feature>
<dbReference type="GO" id="GO:0071766">
    <property type="term" value="P:Actinobacterium-type cell wall biogenesis"/>
    <property type="evidence" value="ECO:0007669"/>
    <property type="project" value="UniProtKB-ARBA"/>
</dbReference>
<dbReference type="Gene3D" id="1.10.1200.10">
    <property type="entry name" value="ACP-like"/>
    <property type="match status" value="3"/>
</dbReference>
<accession>A0A9X3Z5G4</accession>
<dbReference type="GO" id="GO:0072330">
    <property type="term" value="P:monocarboxylic acid biosynthetic process"/>
    <property type="evidence" value="ECO:0007669"/>
    <property type="project" value="UniProtKB-ARBA"/>
</dbReference>
<dbReference type="Gene3D" id="3.30.559.10">
    <property type="entry name" value="Chloramphenicol acetyltransferase-like domain"/>
    <property type="match status" value="2"/>
</dbReference>
<dbReference type="Pfam" id="PF00550">
    <property type="entry name" value="PP-binding"/>
    <property type="match status" value="2"/>
</dbReference>
<dbReference type="FunFam" id="3.30.300.30:FF:000010">
    <property type="entry name" value="Enterobactin synthetase component F"/>
    <property type="match status" value="2"/>
</dbReference>
<dbReference type="GO" id="GO:0006631">
    <property type="term" value="P:fatty acid metabolic process"/>
    <property type="evidence" value="ECO:0007669"/>
    <property type="project" value="UniProtKB-KW"/>
</dbReference>
<reference evidence="11" key="1">
    <citation type="submission" date="2022-12" db="EMBL/GenBank/DDBJ databases">
        <title>Draft genome sequence of the thermophilic strain Brevibacillus thermoruber HT42, isolated from Los Humeros, Puebla, Mexico, with biotechnological potential.</title>
        <authorList>
            <person name="Lara Sanchez J."/>
            <person name="Solis Palacios R."/>
            <person name="Bustos Baena A.S."/>
            <person name="Ruz Baez A.E."/>
            <person name="Espinosa Luna G."/>
            <person name="Oliart Ros R.M."/>
        </authorList>
    </citation>
    <scope>NUCLEOTIDE SEQUENCE</scope>
    <source>
        <strain evidence="11">HT42</strain>
    </source>
</reference>
<dbReference type="InterPro" id="IPR010071">
    <property type="entry name" value="AA_adenyl_dom"/>
</dbReference>
<proteinExistence type="inferred from homology"/>
<organism evidence="11 12">
    <name type="scientific">Brevibacillus thermoruber</name>
    <dbReference type="NCBI Taxonomy" id="33942"/>
    <lineage>
        <taxon>Bacteria</taxon>
        <taxon>Bacillati</taxon>
        <taxon>Bacillota</taxon>
        <taxon>Bacilli</taxon>
        <taxon>Bacillales</taxon>
        <taxon>Paenibacillaceae</taxon>
        <taxon>Brevibacillus</taxon>
    </lineage>
</organism>